<evidence type="ECO:0000313" key="1">
    <source>
        <dbReference type="EMBL" id="SFU42795.1"/>
    </source>
</evidence>
<keyword evidence="2" id="KW-1185">Reference proteome</keyword>
<dbReference type="STRING" id="1224947.SAMN05216480_103110"/>
<dbReference type="Proteomes" id="UP000199138">
    <property type="component" value="Unassembled WGS sequence"/>
</dbReference>
<accession>A0A1I7G2W2</accession>
<protein>
    <submittedName>
        <fullName evidence="1">Uncharacterized protein</fullName>
    </submittedName>
</protein>
<name>A0A1I7G2W2_9FLAO</name>
<evidence type="ECO:0000313" key="2">
    <source>
        <dbReference type="Proteomes" id="UP000199138"/>
    </source>
</evidence>
<sequence length="112" mass="12959">MILSKNDNTSIVTNEKMSVGEFIKNYKEAYERIKSDHIIINLFSINKLSVDDLLEFLPLSNAHRERNKSFVIVASDISYDDLPDELEVVPTLQEAHDIIEMEEIERDLDFDA</sequence>
<reference evidence="1 2" key="1">
    <citation type="submission" date="2016-10" db="EMBL/GenBank/DDBJ databases">
        <authorList>
            <person name="de Groot N.N."/>
        </authorList>
    </citation>
    <scope>NUCLEOTIDE SEQUENCE [LARGE SCALE GENOMIC DNA]</scope>
    <source>
        <strain evidence="1 2">CGMCC 1.12333</strain>
    </source>
</reference>
<organism evidence="1 2">
    <name type="scientific">Pustulibacterium marinum</name>
    <dbReference type="NCBI Taxonomy" id="1224947"/>
    <lineage>
        <taxon>Bacteria</taxon>
        <taxon>Pseudomonadati</taxon>
        <taxon>Bacteroidota</taxon>
        <taxon>Flavobacteriia</taxon>
        <taxon>Flavobacteriales</taxon>
        <taxon>Flavobacteriaceae</taxon>
        <taxon>Pustulibacterium</taxon>
    </lineage>
</organism>
<dbReference type="AlphaFoldDB" id="A0A1I7G2W2"/>
<proteinExistence type="predicted"/>
<gene>
    <name evidence="1" type="ORF">SAMN05216480_103110</name>
</gene>
<dbReference type="RefSeq" id="WP_093024275.1">
    <property type="nucleotide sequence ID" value="NZ_FPBK01000003.1"/>
</dbReference>
<dbReference type="OrthoDB" id="1442602at2"/>
<dbReference type="EMBL" id="FPBK01000003">
    <property type="protein sequence ID" value="SFU42795.1"/>
    <property type="molecule type" value="Genomic_DNA"/>
</dbReference>